<dbReference type="Gene3D" id="3.40.50.2300">
    <property type="match status" value="2"/>
</dbReference>
<dbReference type="PANTHER" id="PTHR30483">
    <property type="entry name" value="LEUCINE-SPECIFIC-BINDING PROTEIN"/>
    <property type="match status" value="1"/>
</dbReference>
<dbReference type="PANTHER" id="PTHR30483:SF37">
    <property type="entry name" value="ABC TRANSPORTER SUBSTRATE-BINDING PROTEIN"/>
    <property type="match status" value="1"/>
</dbReference>
<dbReference type="InterPro" id="IPR028081">
    <property type="entry name" value="Leu-bd"/>
</dbReference>
<comment type="similarity">
    <text evidence="1">Belongs to the leucine-binding protein family.</text>
</comment>
<dbReference type="Pfam" id="PF13458">
    <property type="entry name" value="Peripla_BP_6"/>
    <property type="match status" value="1"/>
</dbReference>
<feature type="chain" id="PRO_5012217560" evidence="3">
    <location>
        <begin position="28"/>
        <end position="405"/>
    </location>
</feature>
<evidence type="ECO:0000313" key="6">
    <source>
        <dbReference type="Proteomes" id="UP000214603"/>
    </source>
</evidence>
<keyword evidence="6" id="KW-1185">Reference proteome</keyword>
<dbReference type="InterPro" id="IPR028082">
    <property type="entry name" value="Peripla_BP_I"/>
</dbReference>
<accession>A0A225M3F5</accession>
<sequence length="405" mass="43901">MSFNSIYFVPLALAGLLALAPLSTVQAEQAQIVLGASVQLTGPIANTGRYYPDAYKLAVEKINAAGGLKVGGKTYKLALKLYDNQSDVNLGVRQYTQLVSHDKVNFLLGPYGSNFTVASSAVAEKYKVPMVEGGGASDEIFSRGFKYIFGTLAPGSGYFRSTVAMLTKLHPKPTSVALLCADDSFDVTLQKHTGPMLEKAGLHVVMNQRYHTNSTDFSALLSQIKSKKVDAILVGGHETEILNFLRQAKSLNVSPKMYAFTVGVPSEDFRKALGKDADYAFGMTAWLPSKALKDRWFGDAESFAAEYKTKYGYEPDYHAASGAAEVETIANAIEKANTLDPKKVRDAIAASNFDSLYGRVKFSPSGQIDLDQIVVQVQSGAVRPVFKGGAFIGHAQYPMRPWSSR</sequence>
<dbReference type="OrthoDB" id="5289062at2"/>
<feature type="signal peptide" evidence="3">
    <location>
        <begin position="1"/>
        <end position="27"/>
    </location>
</feature>
<dbReference type="Proteomes" id="UP000214603">
    <property type="component" value="Unassembled WGS sequence"/>
</dbReference>
<name>A0A225M3F5_9BURK</name>
<protein>
    <submittedName>
        <fullName evidence="5">Amino acid ABC transporter substrate-binding protein</fullName>
    </submittedName>
</protein>
<evidence type="ECO:0000313" key="5">
    <source>
        <dbReference type="EMBL" id="OWT53479.1"/>
    </source>
</evidence>
<dbReference type="RefSeq" id="WP_088606097.1">
    <property type="nucleotide sequence ID" value="NZ_NJIH01000021.1"/>
</dbReference>
<gene>
    <name evidence="5" type="ORF">CEY11_24700</name>
</gene>
<dbReference type="AlphaFoldDB" id="A0A225M3F5"/>
<proteinExistence type="inferred from homology"/>
<feature type="domain" description="Leucine-binding protein" evidence="4">
    <location>
        <begin position="32"/>
        <end position="379"/>
    </location>
</feature>
<dbReference type="InterPro" id="IPR051010">
    <property type="entry name" value="BCAA_transport"/>
</dbReference>
<evidence type="ECO:0000256" key="3">
    <source>
        <dbReference type="SAM" id="SignalP"/>
    </source>
</evidence>
<evidence type="ECO:0000256" key="2">
    <source>
        <dbReference type="ARBA" id="ARBA00022729"/>
    </source>
</evidence>
<evidence type="ECO:0000256" key="1">
    <source>
        <dbReference type="ARBA" id="ARBA00010062"/>
    </source>
</evidence>
<evidence type="ECO:0000259" key="4">
    <source>
        <dbReference type="Pfam" id="PF13458"/>
    </source>
</evidence>
<keyword evidence="2 3" id="KW-0732">Signal</keyword>
<dbReference type="EMBL" id="NJIH01000021">
    <property type="protein sequence ID" value="OWT53479.1"/>
    <property type="molecule type" value="Genomic_DNA"/>
</dbReference>
<reference evidence="6" key="1">
    <citation type="submission" date="2017-06" db="EMBL/GenBank/DDBJ databases">
        <title>Herbaspirillum phytohormonus sp. nov., isolated from the root nodule of Robinia pseudoacacia in lead-zinc mine.</title>
        <authorList>
            <person name="Fan M."/>
            <person name="Lin Y."/>
        </authorList>
    </citation>
    <scope>NUCLEOTIDE SEQUENCE [LARGE SCALE GENOMIC DNA]</scope>
    <source>
        <strain evidence="6">SC-089</strain>
    </source>
</reference>
<dbReference type="CDD" id="cd06338">
    <property type="entry name" value="PBP1_ABC_ligand_binding-like"/>
    <property type="match status" value="1"/>
</dbReference>
<comment type="caution">
    <text evidence="5">The sequence shown here is derived from an EMBL/GenBank/DDBJ whole genome shotgun (WGS) entry which is preliminary data.</text>
</comment>
<organism evidence="5 6">
    <name type="scientific">Candidimonas nitroreducens</name>
    <dbReference type="NCBI Taxonomy" id="683354"/>
    <lineage>
        <taxon>Bacteria</taxon>
        <taxon>Pseudomonadati</taxon>
        <taxon>Pseudomonadota</taxon>
        <taxon>Betaproteobacteria</taxon>
        <taxon>Burkholderiales</taxon>
        <taxon>Alcaligenaceae</taxon>
        <taxon>Candidimonas</taxon>
    </lineage>
</organism>
<dbReference type="SUPFAM" id="SSF53822">
    <property type="entry name" value="Periplasmic binding protein-like I"/>
    <property type="match status" value="1"/>
</dbReference>